<dbReference type="EMBL" id="HBKP01015115">
    <property type="protein sequence ID" value="CAE2224945.1"/>
    <property type="molecule type" value="Transcribed_RNA"/>
</dbReference>
<reference evidence="3" key="1">
    <citation type="submission" date="2021-01" db="EMBL/GenBank/DDBJ databases">
        <authorList>
            <person name="Corre E."/>
            <person name="Pelletier E."/>
            <person name="Niang G."/>
            <person name="Scheremetjew M."/>
            <person name="Finn R."/>
            <person name="Kale V."/>
            <person name="Holt S."/>
            <person name="Cochrane G."/>
            <person name="Meng A."/>
            <person name="Brown T."/>
            <person name="Cohen L."/>
        </authorList>
    </citation>
    <scope>NUCLEOTIDE SEQUENCE</scope>
    <source>
        <strain evidence="3">DIVA3 518/3/11/1/6</strain>
    </source>
</reference>
<evidence type="ECO:0000313" key="3">
    <source>
        <dbReference type="EMBL" id="CAE2224945.1"/>
    </source>
</evidence>
<dbReference type="AlphaFoldDB" id="A0A7S4MJ16"/>
<evidence type="ECO:0000256" key="1">
    <source>
        <dbReference type="SAM" id="MobiDB-lite"/>
    </source>
</evidence>
<proteinExistence type="predicted"/>
<feature type="compositionally biased region" description="Polar residues" evidence="1">
    <location>
        <begin position="91"/>
        <end position="100"/>
    </location>
</feature>
<organism evidence="3">
    <name type="scientific">Vannella robusta</name>
    <dbReference type="NCBI Taxonomy" id="1487602"/>
    <lineage>
        <taxon>Eukaryota</taxon>
        <taxon>Amoebozoa</taxon>
        <taxon>Discosea</taxon>
        <taxon>Flabellinia</taxon>
        <taxon>Vannellidae</taxon>
        <taxon>Vannella</taxon>
    </lineage>
</organism>
<feature type="region of interest" description="Disordered" evidence="1">
    <location>
        <begin position="83"/>
        <end position="115"/>
    </location>
</feature>
<keyword evidence="2" id="KW-0812">Transmembrane</keyword>
<accession>A0A7S4MJ16</accession>
<feature type="transmembrane region" description="Helical" evidence="2">
    <location>
        <begin position="15"/>
        <end position="32"/>
    </location>
</feature>
<keyword evidence="2" id="KW-0472">Membrane</keyword>
<sequence length="115" mass="12301">MADTTGETQDQDRGLGKMMLAGLGGIAAYQGYKKITKKKKKHVKTKHGKSREIDCDVLVDESGNELPGQEFDESGRCINEDSILGKAAPSAQDSSSNNKNGPGYLDGLNATKVNQ</sequence>
<keyword evidence="2" id="KW-1133">Transmembrane helix</keyword>
<gene>
    <name evidence="3" type="ORF">VSP0166_LOCUS10725</name>
</gene>
<name>A0A7S4MJ16_9EUKA</name>
<protein>
    <submittedName>
        <fullName evidence="3">Uncharacterized protein</fullName>
    </submittedName>
</protein>
<evidence type="ECO:0000256" key="2">
    <source>
        <dbReference type="SAM" id="Phobius"/>
    </source>
</evidence>